<dbReference type="Gene3D" id="1.10.287.110">
    <property type="entry name" value="DnaJ domain"/>
    <property type="match status" value="1"/>
</dbReference>
<dbReference type="PROSITE" id="PS50076">
    <property type="entry name" value="DNAJ_2"/>
    <property type="match status" value="1"/>
</dbReference>
<keyword evidence="3" id="KW-0812">Transmembrane</keyword>
<dbReference type="Proteomes" id="UP000241440">
    <property type="component" value="Unassembled WGS sequence"/>
</dbReference>
<feature type="coiled-coil region" evidence="2">
    <location>
        <begin position="77"/>
        <end position="125"/>
    </location>
</feature>
<evidence type="ECO:0000313" key="5">
    <source>
        <dbReference type="EMBL" id="PSX09802.1"/>
    </source>
</evidence>
<comment type="caution">
    <text evidence="5">The sequence shown here is derived from an EMBL/GenBank/DDBJ whole genome shotgun (WGS) entry which is preliminary data.</text>
</comment>
<organism evidence="5 6">
    <name type="scientific">Photobacterium angustum</name>
    <dbReference type="NCBI Taxonomy" id="661"/>
    <lineage>
        <taxon>Bacteria</taxon>
        <taxon>Pseudomonadati</taxon>
        <taxon>Pseudomonadota</taxon>
        <taxon>Gammaproteobacteria</taxon>
        <taxon>Vibrionales</taxon>
        <taxon>Vibrionaceae</taxon>
        <taxon>Photobacterium</taxon>
    </lineage>
</organism>
<protein>
    <submittedName>
        <fullName evidence="5">Molecular chaperone DnaJ</fullName>
    </submittedName>
</protein>
<dbReference type="SMART" id="SM00271">
    <property type="entry name" value="DnaJ"/>
    <property type="match status" value="1"/>
</dbReference>
<feature type="domain" description="J" evidence="4">
    <location>
        <begin position="3"/>
        <end position="71"/>
    </location>
</feature>
<dbReference type="RefSeq" id="WP_045135664.1">
    <property type="nucleotide sequence ID" value="NZ_JZSZ01000001.1"/>
</dbReference>
<reference evidence="5 6" key="1">
    <citation type="submission" date="2018-01" db="EMBL/GenBank/DDBJ databases">
        <title>Whole genome sequencing of Histamine producing bacteria.</title>
        <authorList>
            <person name="Butler K."/>
        </authorList>
    </citation>
    <scope>NUCLEOTIDE SEQUENCE [LARGE SCALE GENOMIC DNA]</scope>
    <source>
        <strain evidence="5 6">A2-1</strain>
    </source>
</reference>
<keyword evidence="2" id="KW-0175">Coiled coil</keyword>
<feature type="transmembrane region" description="Helical" evidence="3">
    <location>
        <begin position="145"/>
        <end position="168"/>
    </location>
</feature>
<dbReference type="CDD" id="cd06257">
    <property type="entry name" value="DnaJ"/>
    <property type="match status" value="1"/>
</dbReference>
<dbReference type="EMBL" id="PYOY01000001">
    <property type="protein sequence ID" value="PSX09802.1"/>
    <property type="molecule type" value="Genomic_DNA"/>
</dbReference>
<dbReference type="InterPro" id="IPR001623">
    <property type="entry name" value="DnaJ_domain"/>
</dbReference>
<dbReference type="SUPFAM" id="SSF46565">
    <property type="entry name" value="Chaperone J-domain"/>
    <property type="match status" value="1"/>
</dbReference>
<evidence type="ECO:0000313" key="6">
    <source>
        <dbReference type="Proteomes" id="UP000241440"/>
    </source>
</evidence>
<keyword evidence="3" id="KW-1133">Transmembrane helix</keyword>
<proteinExistence type="predicted"/>
<gene>
    <name evidence="5" type="ORF">C0W41_03145</name>
</gene>
<dbReference type="GeneID" id="61227918"/>
<keyword evidence="1" id="KW-0143">Chaperone</keyword>
<keyword evidence="3" id="KW-0472">Membrane</keyword>
<evidence type="ECO:0000256" key="2">
    <source>
        <dbReference type="SAM" id="Coils"/>
    </source>
</evidence>
<evidence type="ECO:0000256" key="3">
    <source>
        <dbReference type="SAM" id="Phobius"/>
    </source>
</evidence>
<evidence type="ECO:0000256" key="1">
    <source>
        <dbReference type="ARBA" id="ARBA00023186"/>
    </source>
</evidence>
<accession>A0A855SI25</accession>
<sequence>MTTYHELLGTTEYSTTSDIKKRYKLLSHRLHPDKSGSVILMQLISHAYNEVLCGNGNKHCELIHINHDKILLTKKYAEKLKQELELQKIDNIELEKQILELRKKLDHQSCENKRLTETLEREQRKNIVSTVMPYENKAKEKRYRIIKIGLAISSVALNIGLVAAITLLNSNDTKKITSKIESRLIEPVVTPQKVAVEERIPPKAKLTTHRSLELTQVVGEWSLFQPIDQPPYIAIRNQAGSYIVQRCDLHFYYYANMTQQRTSLPANLRFMHQQQNFLVYSIDYGIGSERDHWVNSQSIKINREYFSNKSFLNSNEVLQQYCGRG</sequence>
<name>A0A855SI25_PHOAN</name>
<dbReference type="InterPro" id="IPR036869">
    <property type="entry name" value="J_dom_sf"/>
</dbReference>
<evidence type="ECO:0000259" key="4">
    <source>
        <dbReference type="PROSITE" id="PS50076"/>
    </source>
</evidence>
<dbReference type="AlphaFoldDB" id="A0A855SI25"/>